<keyword evidence="1" id="KW-0472">Membrane</keyword>
<evidence type="ECO:0000313" key="4">
    <source>
        <dbReference type="Proteomes" id="UP000536685"/>
    </source>
</evidence>
<proteinExistence type="predicted"/>
<dbReference type="AlphaFoldDB" id="A0A841AQ57"/>
<keyword evidence="4" id="KW-1185">Reference proteome</keyword>
<dbReference type="PANTHER" id="PTHR34351:SF1">
    <property type="entry name" value="SLR1927 PROTEIN"/>
    <property type="match status" value="1"/>
</dbReference>
<protein>
    <submittedName>
        <fullName evidence="3">Uncharacterized protein (DUF58 family)</fullName>
    </submittedName>
</protein>
<feature type="transmembrane region" description="Helical" evidence="1">
    <location>
        <begin position="15"/>
        <end position="35"/>
    </location>
</feature>
<comment type="caution">
    <text evidence="3">The sequence shown here is derived from an EMBL/GenBank/DDBJ whole genome shotgun (WGS) entry which is preliminary data.</text>
</comment>
<dbReference type="RefSeq" id="WP_184237479.1">
    <property type="nucleotide sequence ID" value="NZ_JACHMJ010000001.1"/>
</dbReference>
<organism evidence="3 4">
    <name type="scientific">Conyzicola lurida</name>
    <dbReference type="NCBI Taxonomy" id="1172621"/>
    <lineage>
        <taxon>Bacteria</taxon>
        <taxon>Bacillati</taxon>
        <taxon>Actinomycetota</taxon>
        <taxon>Actinomycetes</taxon>
        <taxon>Micrococcales</taxon>
        <taxon>Microbacteriaceae</taxon>
        <taxon>Conyzicola</taxon>
    </lineage>
</organism>
<evidence type="ECO:0000313" key="3">
    <source>
        <dbReference type="EMBL" id="MBB5843901.1"/>
    </source>
</evidence>
<keyword evidence="1" id="KW-0812">Transmembrane</keyword>
<accession>A0A841AQ57</accession>
<dbReference type="Proteomes" id="UP000536685">
    <property type="component" value="Unassembled WGS sequence"/>
</dbReference>
<reference evidence="3 4" key="1">
    <citation type="submission" date="2020-08" db="EMBL/GenBank/DDBJ databases">
        <title>Sequencing the genomes of 1000 actinobacteria strains.</title>
        <authorList>
            <person name="Klenk H.-P."/>
        </authorList>
    </citation>
    <scope>NUCLEOTIDE SEQUENCE [LARGE SCALE GENOMIC DNA]</scope>
    <source>
        <strain evidence="3 4">DSM 105784</strain>
    </source>
</reference>
<gene>
    <name evidence="3" type="ORF">HD599_002224</name>
</gene>
<keyword evidence="1" id="KW-1133">Transmembrane helix</keyword>
<sequence length="404" mass="43033">MVLVIAAYSLGNEQFRFVACLLAALVGLCLLLVRYRAPRLTAARRFSVDVVSVGSPVTVTIDVTNGTVGRSSAAEWSDRLPWEPGATEPARLAGLPSARYSSRGTARLEYVLHPPRRGIVEIGPVAVERADPFGLSTRQTVLGDSRQLIVAPRITPLAGSGFSLAGGDGSVRASRRNTAGNNDDLMTREYRRGDALRRVHWRATARHGDLMVRQEEESSFPTARLVVDTRDDGYATSDAFEWALGMVASLGVHLVSAGFQLHLRETAPAQLVAPLEAGGGTGHDVEFLTSLARVALVVGRHDAPPSVAELDQHGPIFAVVSAPTADTLRWIVGQRAPNEHGVAILVDEPGSAAFETLSRAGWHCVAAHSTDDAAEVWAAALDDEGAGGESYGRSLFARSERGHG</sequence>
<dbReference type="EMBL" id="JACHMJ010000001">
    <property type="protein sequence ID" value="MBB5843901.1"/>
    <property type="molecule type" value="Genomic_DNA"/>
</dbReference>
<evidence type="ECO:0000256" key="1">
    <source>
        <dbReference type="SAM" id="Phobius"/>
    </source>
</evidence>
<evidence type="ECO:0000259" key="2">
    <source>
        <dbReference type="Pfam" id="PF01882"/>
    </source>
</evidence>
<dbReference type="Pfam" id="PF01882">
    <property type="entry name" value="DUF58"/>
    <property type="match status" value="1"/>
</dbReference>
<feature type="domain" description="DUF58" evidence="2">
    <location>
        <begin position="187"/>
        <end position="230"/>
    </location>
</feature>
<name>A0A841AQ57_9MICO</name>
<dbReference type="PANTHER" id="PTHR34351">
    <property type="entry name" value="SLR1927 PROTEIN-RELATED"/>
    <property type="match status" value="1"/>
</dbReference>
<dbReference type="InterPro" id="IPR002881">
    <property type="entry name" value="DUF58"/>
</dbReference>